<keyword evidence="9" id="KW-0479">Metal-binding</keyword>
<dbReference type="PATRIC" id="fig|759620.7.peg.672"/>
<proteinExistence type="inferred from homology"/>
<name>A0A075TZ96_9LACO</name>
<comment type="subcellular location">
    <subcellularLocation>
        <location evidence="1">Cytoplasm</location>
    </subcellularLocation>
</comment>
<dbReference type="KEGG" id="wce:WS08_0646"/>
<dbReference type="GO" id="GO:0000976">
    <property type="term" value="F:transcription cis-regulatory region binding"/>
    <property type="evidence" value="ECO:0007669"/>
    <property type="project" value="TreeGrafter"/>
</dbReference>
<dbReference type="STRING" id="759620.WS105_0708"/>
<gene>
    <name evidence="10" type="ORF">WS74_0648</name>
</gene>
<keyword evidence="5 9" id="KW-0862">Zinc</keyword>
<feature type="binding site" evidence="9">
    <location>
        <position position="135"/>
    </location>
    <ligand>
        <name>Zn(2+)</name>
        <dbReference type="ChEBI" id="CHEBI:29105"/>
    </ligand>
</feature>
<dbReference type="GO" id="GO:1900376">
    <property type="term" value="P:regulation of secondary metabolite biosynthetic process"/>
    <property type="evidence" value="ECO:0007669"/>
    <property type="project" value="TreeGrafter"/>
</dbReference>
<sequence length="147" mass="16397">MDSIEHALEHIRAAGYKMTNQRQLILRYLAAQHTHPTAEMIHQGLAEEGQQISVATIYNTLEMLQEVQLVLVIDSDVDGKQHFDYFGTPHYHAMCVSCGLITDGENFDMSQLTRIASEETGYKVSGYHVEVQGLCPACQAKLNTASK</sequence>
<accession>A0A075TZ96</accession>
<comment type="cofactor">
    <cofactor evidence="9">
        <name>Zn(2+)</name>
        <dbReference type="ChEBI" id="CHEBI:29105"/>
    </cofactor>
    <text evidence="9">Binds 1 zinc ion per subunit.</text>
</comment>
<evidence type="ECO:0000256" key="8">
    <source>
        <dbReference type="ARBA" id="ARBA00023163"/>
    </source>
</evidence>
<evidence type="ECO:0000256" key="1">
    <source>
        <dbReference type="ARBA" id="ARBA00004496"/>
    </source>
</evidence>
<reference evidence="11" key="2">
    <citation type="submission" date="2014-08" db="EMBL/GenBank/DDBJ databases">
        <title>Complete genome of Weissella ceti strain WS74 isolated from diseased rainbow trout in Brazil.</title>
        <authorList>
            <person name="Figueiredo H.C.P."/>
            <person name="Leal C.A.G."/>
            <person name="Pereira F.L."/>
            <person name="Soares S.C."/>
            <person name="Dorella F.A."/>
            <person name="Carvalho A.F."/>
            <person name="Azevedo V.A.C."/>
        </authorList>
    </citation>
    <scope>NUCLEOTIDE SEQUENCE [LARGE SCALE GENOMIC DNA]</scope>
    <source>
        <strain evidence="11">WS74</strain>
    </source>
</reference>
<dbReference type="Proteomes" id="UP000029079">
    <property type="component" value="Chromosome"/>
</dbReference>
<keyword evidence="8" id="KW-0804">Transcription</keyword>
<feature type="binding site" evidence="9">
    <location>
        <position position="95"/>
    </location>
    <ligand>
        <name>Zn(2+)</name>
        <dbReference type="ChEBI" id="CHEBI:29105"/>
    </ligand>
</feature>
<dbReference type="EMBL" id="CP009223">
    <property type="protein sequence ID" value="AIM62900.1"/>
    <property type="molecule type" value="Genomic_DNA"/>
</dbReference>
<dbReference type="Gene3D" id="1.10.10.10">
    <property type="entry name" value="Winged helix-like DNA-binding domain superfamily/Winged helix DNA-binding domain"/>
    <property type="match status" value="1"/>
</dbReference>
<evidence type="ECO:0000256" key="7">
    <source>
        <dbReference type="ARBA" id="ARBA00023125"/>
    </source>
</evidence>
<evidence type="ECO:0000256" key="4">
    <source>
        <dbReference type="ARBA" id="ARBA00022491"/>
    </source>
</evidence>
<evidence type="ECO:0000256" key="9">
    <source>
        <dbReference type="PIRSR" id="PIRSR602481-1"/>
    </source>
</evidence>
<dbReference type="PANTHER" id="PTHR33202:SF1">
    <property type="entry name" value="FERRIC UPTAKE REGULATION PROTEIN"/>
    <property type="match status" value="1"/>
</dbReference>
<evidence type="ECO:0000256" key="6">
    <source>
        <dbReference type="ARBA" id="ARBA00023015"/>
    </source>
</evidence>
<comment type="similarity">
    <text evidence="2">Belongs to the Fur family.</text>
</comment>
<protein>
    <submittedName>
        <fullName evidence="10">Peroxide operon transcriptional regulator</fullName>
    </submittedName>
</protein>
<reference evidence="10 11" key="1">
    <citation type="journal article" date="2014" name="Genome Announc.">
        <title>Complete Genome Sequences of Fish Pathogenic Weissella ceti Strains WS74 and WS105.</title>
        <authorList>
            <person name="Figueiredo H.C."/>
            <person name="Leal C.A."/>
            <person name="Dorella F.A."/>
            <person name="Carvalho A.F."/>
            <person name="Soares S.C."/>
            <person name="Pereira F.L."/>
            <person name="Azevedo V.A."/>
        </authorList>
    </citation>
    <scope>NUCLEOTIDE SEQUENCE [LARGE SCALE GENOMIC DNA]</scope>
    <source>
        <strain evidence="10 11">WS74</strain>
    </source>
</reference>
<dbReference type="SUPFAM" id="SSF46785">
    <property type="entry name" value="Winged helix' DNA-binding domain"/>
    <property type="match status" value="1"/>
</dbReference>
<dbReference type="PANTHER" id="PTHR33202">
    <property type="entry name" value="ZINC UPTAKE REGULATION PROTEIN"/>
    <property type="match status" value="1"/>
</dbReference>
<keyword evidence="4" id="KW-0678">Repressor</keyword>
<evidence type="ECO:0000256" key="3">
    <source>
        <dbReference type="ARBA" id="ARBA00022490"/>
    </source>
</evidence>
<evidence type="ECO:0000256" key="2">
    <source>
        <dbReference type="ARBA" id="ARBA00007957"/>
    </source>
</evidence>
<dbReference type="InterPro" id="IPR002481">
    <property type="entry name" value="FUR"/>
</dbReference>
<dbReference type="GO" id="GO:0003700">
    <property type="term" value="F:DNA-binding transcription factor activity"/>
    <property type="evidence" value="ECO:0007669"/>
    <property type="project" value="InterPro"/>
</dbReference>
<dbReference type="RefSeq" id="WP_009765258.1">
    <property type="nucleotide sequence ID" value="NZ_CP009223.1"/>
</dbReference>
<feature type="binding site" evidence="9">
    <location>
        <position position="98"/>
    </location>
    <ligand>
        <name>Zn(2+)</name>
        <dbReference type="ChEBI" id="CHEBI:29105"/>
    </ligand>
</feature>
<dbReference type="KEGG" id="wct:WS74_0648"/>
<dbReference type="InterPro" id="IPR036388">
    <property type="entry name" value="WH-like_DNA-bd_sf"/>
</dbReference>
<dbReference type="KEGG" id="wci:WS105_0708"/>
<dbReference type="InterPro" id="IPR036390">
    <property type="entry name" value="WH_DNA-bd_sf"/>
</dbReference>
<keyword evidence="7" id="KW-0238">DNA-binding</keyword>
<dbReference type="InterPro" id="IPR043135">
    <property type="entry name" value="Fur_C"/>
</dbReference>
<dbReference type="GO" id="GO:0045892">
    <property type="term" value="P:negative regulation of DNA-templated transcription"/>
    <property type="evidence" value="ECO:0007669"/>
    <property type="project" value="TreeGrafter"/>
</dbReference>
<dbReference type="AlphaFoldDB" id="A0A075TZ96"/>
<keyword evidence="6" id="KW-0805">Transcription regulation</keyword>
<dbReference type="GO" id="GO:0008270">
    <property type="term" value="F:zinc ion binding"/>
    <property type="evidence" value="ECO:0007669"/>
    <property type="project" value="TreeGrafter"/>
</dbReference>
<dbReference type="GO" id="GO:0005737">
    <property type="term" value="C:cytoplasm"/>
    <property type="evidence" value="ECO:0007669"/>
    <property type="project" value="UniProtKB-SubCell"/>
</dbReference>
<dbReference type="OrthoDB" id="8659436at2"/>
<evidence type="ECO:0000313" key="10">
    <source>
        <dbReference type="EMBL" id="AIM62900.1"/>
    </source>
</evidence>
<dbReference type="Gene3D" id="3.30.1490.190">
    <property type="match status" value="1"/>
</dbReference>
<feature type="binding site" evidence="9">
    <location>
        <position position="138"/>
    </location>
    <ligand>
        <name>Zn(2+)</name>
        <dbReference type="ChEBI" id="CHEBI:29105"/>
    </ligand>
</feature>
<evidence type="ECO:0000313" key="11">
    <source>
        <dbReference type="Proteomes" id="UP000029079"/>
    </source>
</evidence>
<organism evidence="10 11">
    <name type="scientific">Weissella ceti</name>
    <dbReference type="NCBI Taxonomy" id="759620"/>
    <lineage>
        <taxon>Bacteria</taxon>
        <taxon>Bacillati</taxon>
        <taxon>Bacillota</taxon>
        <taxon>Bacilli</taxon>
        <taxon>Lactobacillales</taxon>
        <taxon>Lactobacillaceae</taxon>
        <taxon>Weissella</taxon>
    </lineage>
</organism>
<keyword evidence="11" id="KW-1185">Reference proteome</keyword>
<dbReference type="CDD" id="cd07153">
    <property type="entry name" value="Fur_like"/>
    <property type="match status" value="1"/>
</dbReference>
<dbReference type="Pfam" id="PF01475">
    <property type="entry name" value="FUR"/>
    <property type="match status" value="1"/>
</dbReference>
<evidence type="ECO:0000256" key="5">
    <source>
        <dbReference type="ARBA" id="ARBA00022833"/>
    </source>
</evidence>
<keyword evidence="3" id="KW-0963">Cytoplasm</keyword>